<sequence>MVAFTVFAALVVLGVAIRSSRQLAAVAAWALPMALLGLALVSAPDLLEQLLFSGSCSGERSPLLLTTSAGPRLLPAGR</sequence>
<evidence type="ECO:0000313" key="1">
    <source>
        <dbReference type="EMBL" id="SNR79776.1"/>
    </source>
</evidence>
<evidence type="ECO:0000313" key="2">
    <source>
        <dbReference type="Proteomes" id="UP000198403"/>
    </source>
</evidence>
<reference evidence="1 2" key="1">
    <citation type="submission" date="2017-06" db="EMBL/GenBank/DDBJ databases">
        <authorList>
            <person name="Kim H.J."/>
            <person name="Triplett B.A."/>
        </authorList>
    </citation>
    <scope>NUCLEOTIDE SEQUENCE [LARGE SCALE GENOMIC DNA]</scope>
    <source>
        <strain evidence="1 2">DSM 44272</strain>
    </source>
</reference>
<gene>
    <name evidence="1" type="ORF">SAMN06272737_12630</name>
</gene>
<name>A0A238Z8G7_9ACTN</name>
<accession>A0A238Z8G7</accession>
<protein>
    <submittedName>
        <fullName evidence="1">Uncharacterized protein</fullName>
    </submittedName>
</protein>
<dbReference type="AlphaFoldDB" id="A0A238Z8G7"/>
<dbReference type="EMBL" id="FZNO01000026">
    <property type="protein sequence ID" value="SNR79776.1"/>
    <property type="molecule type" value="Genomic_DNA"/>
</dbReference>
<keyword evidence="2" id="KW-1185">Reference proteome</keyword>
<organism evidence="1 2">
    <name type="scientific">Blastococcus mobilis</name>
    <dbReference type="NCBI Taxonomy" id="1938746"/>
    <lineage>
        <taxon>Bacteria</taxon>
        <taxon>Bacillati</taxon>
        <taxon>Actinomycetota</taxon>
        <taxon>Actinomycetes</taxon>
        <taxon>Geodermatophilales</taxon>
        <taxon>Geodermatophilaceae</taxon>
        <taxon>Blastococcus</taxon>
    </lineage>
</organism>
<proteinExistence type="predicted"/>
<dbReference type="Proteomes" id="UP000198403">
    <property type="component" value="Unassembled WGS sequence"/>
</dbReference>
<dbReference type="RefSeq" id="WP_089338252.1">
    <property type="nucleotide sequence ID" value="NZ_FZNO01000026.1"/>
</dbReference>